<dbReference type="PANTHER" id="PTHR46401:SF2">
    <property type="entry name" value="GLYCOSYLTRANSFERASE WBBK-RELATED"/>
    <property type="match status" value="1"/>
</dbReference>
<dbReference type="PANTHER" id="PTHR46401">
    <property type="entry name" value="GLYCOSYLTRANSFERASE WBBK-RELATED"/>
    <property type="match status" value="1"/>
</dbReference>
<evidence type="ECO:0000259" key="2">
    <source>
        <dbReference type="Pfam" id="PF00534"/>
    </source>
</evidence>
<keyword evidence="1" id="KW-0808">Transferase</keyword>
<sequence>MKDLIIHVGVSGFPKGNATAQRIKMTFWALKEAGFKVIIFNKESVNKNNPNTHVISWFEGLPIIQTSCILNRPSNFIIRNINKISGLLGELKAIFRLRHKIEAAIVYTPSFFELVYYYLLSKIFKFSVILSYVELRSSISTRQTAMFRFNDYLFDQYCSYFCDSIIAISDFLINNVRNQNSKLPILKIPAITNFKEFDDILRTIEKYNYLMYCGTIQYTDVILFLLDLFSELKNQISYPGKLVLIISGDSPTNYTTIKNRIKETGLQDHIIFFSNIPYNQLLSLYKGADALLIPLRHSTQDIARFPHKISEYSASGRPIISTRVGEVSIYFENTKSAFLAEEYSVESYLAVLQNLNDKEHLTTVGNEGKKIGETHFHYSNYTEKLKSFIQLSSM</sequence>
<dbReference type="Pfam" id="PF00534">
    <property type="entry name" value="Glycos_transf_1"/>
    <property type="match status" value="1"/>
</dbReference>
<proteinExistence type="predicted"/>
<gene>
    <name evidence="3" type="ORF">IEE83_32545</name>
</gene>
<dbReference type="InterPro" id="IPR001296">
    <property type="entry name" value="Glyco_trans_1"/>
</dbReference>
<protein>
    <submittedName>
        <fullName evidence="3">Glycosyltransferase</fullName>
    </submittedName>
</protein>
<dbReference type="EMBL" id="JACYGY010000003">
    <property type="protein sequence ID" value="MBE9466620.1"/>
    <property type="molecule type" value="Genomic_DNA"/>
</dbReference>
<name>A0ABR9WM74_9BACT</name>
<evidence type="ECO:0000256" key="1">
    <source>
        <dbReference type="ARBA" id="ARBA00022679"/>
    </source>
</evidence>
<reference evidence="4" key="1">
    <citation type="submission" date="2023-07" db="EMBL/GenBank/DDBJ databases">
        <title>Dyadobacter sp. nov 'subterranea' isolated from contaminted grondwater.</title>
        <authorList>
            <person name="Szabo I."/>
            <person name="Al-Omari J."/>
            <person name="Szerdahelyi S.G."/>
            <person name="Rado J."/>
        </authorList>
    </citation>
    <scope>NUCLEOTIDE SEQUENCE [LARGE SCALE GENOMIC DNA]</scope>
    <source>
        <strain evidence="4">UP-52</strain>
    </source>
</reference>
<evidence type="ECO:0000313" key="3">
    <source>
        <dbReference type="EMBL" id="MBE9466620.1"/>
    </source>
</evidence>
<keyword evidence="4" id="KW-1185">Reference proteome</keyword>
<evidence type="ECO:0000313" key="4">
    <source>
        <dbReference type="Proteomes" id="UP000634134"/>
    </source>
</evidence>
<dbReference type="RefSeq" id="WP_194124905.1">
    <property type="nucleotide sequence ID" value="NZ_JACYGY010000003.1"/>
</dbReference>
<dbReference type="SUPFAM" id="SSF53756">
    <property type="entry name" value="UDP-Glycosyltransferase/glycogen phosphorylase"/>
    <property type="match status" value="1"/>
</dbReference>
<comment type="caution">
    <text evidence="3">The sequence shown here is derived from an EMBL/GenBank/DDBJ whole genome shotgun (WGS) entry which is preliminary data.</text>
</comment>
<feature type="domain" description="Glycosyl transferase family 1" evidence="2">
    <location>
        <begin position="196"/>
        <end position="370"/>
    </location>
</feature>
<accession>A0ABR9WM74</accession>
<organism evidence="3 4">
    <name type="scientific">Dyadobacter subterraneus</name>
    <dbReference type="NCBI Taxonomy" id="2773304"/>
    <lineage>
        <taxon>Bacteria</taxon>
        <taxon>Pseudomonadati</taxon>
        <taxon>Bacteroidota</taxon>
        <taxon>Cytophagia</taxon>
        <taxon>Cytophagales</taxon>
        <taxon>Spirosomataceae</taxon>
        <taxon>Dyadobacter</taxon>
    </lineage>
</organism>
<dbReference type="Proteomes" id="UP000634134">
    <property type="component" value="Unassembled WGS sequence"/>
</dbReference>
<dbReference type="Gene3D" id="3.40.50.2000">
    <property type="entry name" value="Glycogen Phosphorylase B"/>
    <property type="match status" value="2"/>
</dbReference>